<name>A0ABS3C7V5_9BACT</name>
<feature type="signal peptide" evidence="2">
    <location>
        <begin position="1"/>
        <end position="18"/>
    </location>
</feature>
<keyword evidence="1" id="KW-1133">Transmembrane helix</keyword>
<feature type="chain" id="PRO_5047056794" evidence="2">
    <location>
        <begin position="19"/>
        <end position="222"/>
    </location>
</feature>
<organism evidence="3 4">
    <name type="scientific">Algoriphagus oliviformis</name>
    <dbReference type="NCBI Taxonomy" id="2811231"/>
    <lineage>
        <taxon>Bacteria</taxon>
        <taxon>Pseudomonadati</taxon>
        <taxon>Bacteroidota</taxon>
        <taxon>Cytophagia</taxon>
        <taxon>Cytophagales</taxon>
        <taxon>Cyclobacteriaceae</taxon>
        <taxon>Algoriphagus</taxon>
    </lineage>
</organism>
<feature type="transmembrane region" description="Helical" evidence="1">
    <location>
        <begin position="159"/>
        <end position="183"/>
    </location>
</feature>
<keyword evidence="1" id="KW-0472">Membrane</keyword>
<evidence type="ECO:0000313" key="4">
    <source>
        <dbReference type="Proteomes" id="UP000664317"/>
    </source>
</evidence>
<gene>
    <name evidence="3" type="ORF">J0A68_19290</name>
</gene>
<sequence length="222" mass="24528">MKAILVLLLLFMSVEASSQDSTVMISNLQEKVIAQRKEIEKLEAKDSAQAASTEIAEPCLDCKPKLGWTWLYVLMPVILSFGGAFYFIGWLKREGYKISNALSDDIPEERLQQAQADQAYLARTRADMMAANAADPANNQPIPPADTPSIPMNRSSSRLIAFLSSMSASILAICIFSYYMYFAIKGMKVPEFEDLWPILTALGLGIVPYATKVVSGNSDSRR</sequence>
<evidence type="ECO:0000256" key="2">
    <source>
        <dbReference type="SAM" id="SignalP"/>
    </source>
</evidence>
<feature type="transmembrane region" description="Helical" evidence="1">
    <location>
        <begin position="70"/>
        <end position="91"/>
    </location>
</feature>
<evidence type="ECO:0000313" key="3">
    <source>
        <dbReference type="EMBL" id="MBN7813108.1"/>
    </source>
</evidence>
<keyword evidence="1" id="KW-0812">Transmembrane</keyword>
<keyword evidence="4" id="KW-1185">Reference proteome</keyword>
<comment type="caution">
    <text evidence="3">The sequence shown here is derived from an EMBL/GenBank/DDBJ whole genome shotgun (WGS) entry which is preliminary data.</text>
</comment>
<dbReference type="RefSeq" id="WP_206579885.1">
    <property type="nucleotide sequence ID" value="NZ_JAFKCT010000010.1"/>
</dbReference>
<feature type="transmembrane region" description="Helical" evidence="1">
    <location>
        <begin position="195"/>
        <end position="214"/>
    </location>
</feature>
<reference evidence="3 4" key="1">
    <citation type="submission" date="2021-03" db="EMBL/GenBank/DDBJ databases">
        <title>novel species isolated from a fishpond in China.</title>
        <authorList>
            <person name="Lu H."/>
            <person name="Cai Z."/>
        </authorList>
    </citation>
    <scope>NUCLEOTIDE SEQUENCE [LARGE SCALE GENOMIC DNA]</scope>
    <source>
        <strain evidence="3 4">H41</strain>
    </source>
</reference>
<accession>A0ABS3C7V5</accession>
<dbReference type="EMBL" id="JAFKCT010000010">
    <property type="protein sequence ID" value="MBN7813108.1"/>
    <property type="molecule type" value="Genomic_DNA"/>
</dbReference>
<keyword evidence="2" id="KW-0732">Signal</keyword>
<dbReference type="Proteomes" id="UP000664317">
    <property type="component" value="Unassembled WGS sequence"/>
</dbReference>
<proteinExistence type="predicted"/>
<protein>
    <submittedName>
        <fullName evidence="3">Uncharacterized protein</fullName>
    </submittedName>
</protein>
<evidence type="ECO:0000256" key="1">
    <source>
        <dbReference type="SAM" id="Phobius"/>
    </source>
</evidence>